<dbReference type="GO" id="GO:0006457">
    <property type="term" value="P:protein folding"/>
    <property type="evidence" value="ECO:0007669"/>
    <property type="project" value="InterPro"/>
</dbReference>
<evidence type="ECO:0000256" key="5">
    <source>
        <dbReference type="ARBA" id="ARBA00023016"/>
    </source>
</evidence>
<dbReference type="Gene3D" id="2.30.22.10">
    <property type="entry name" value="Head domain of nucleotide exchange factor GrpE"/>
    <property type="match status" value="1"/>
</dbReference>
<dbReference type="InterPro" id="IPR000740">
    <property type="entry name" value="GrpE"/>
</dbReference>
<dbReference type="AlphaFoldDB" id="A0A1I3F9X7"/>
<sequence>MSAQHEGGRKVETETETAEDRAEDQGETWSEHAVSEGAGDTEAAWAEDAAMHIADAESAGVVEEDPQDDLEASLTQALAERDELRDRLMRALAETENVRKRAERDVKDAQAYGGTKLARDLLDVYDNLGRALEAADETTKSAAGPVIEGVELTRRALLSAFEKHRIETVTPEIGDKFDPKLHQAMFEAPVPDAQPGTVIQVMQSGFTIAGRLLRPAMVGVAAAG</sequence>
<evidence type="ECO:0000256" key="2">
    <source>
        <dbReference type="ARBA" id="ARBA00009054"/>
    </source>
</evidence>
<dbReference type="NCBIfam" id="NF010748">
    <property type="entry name" value="PRK14150.1"/>
    <property type="match status" value="1"/>
</dbReference>
<comment type="subcellular location">
    <subcellularLocation>
        <location evidence="1 10">Cytoplasm</location>
    </subcellularLocation>
</comment>
<dbReference type="STRING" id="1114924.SAMN05216258_104149"/>
<evidence type="ECO:0000313" key="15">
    <source>
        <dbReference type="Proteomes" id="UP000199377"/>
    </source>
</evidence>
<keyword evidence="6 10" id="KW-0143">Chaperone</keyword>
<evidence type="ECO:0000256" key="1">
    <source>
        <dbReference type="ARBA" id="ARBA00004496"/>
    </source>
</evidence>
<comment type="similarity">
    <text evidence="2 10 12">Belongs to the GrpE family.</text>
</comment>
<dbReference type="OrthoDB" id="9789811at2"/>
<dbReference type="PROSITE" id="PS01071">
    <property type="entry name" value="GRPE"/>
    <property type="match status" value="1"/>
</dbReference>
<dbReference type="CDD" id="cd00446">
    <property type="entry name" value="GrpE"/>
    <property type="match status" value="1"/>
</dbReference>
<dbReference type="SUPFAM" id="SSF58014">
    <property type="entry name" value="Coiled-coil domain of nucleotide exchange factor GrpE"/>
    <property type="match status" value="1"/>
</dbReference>
<organism evidence="14 15">
    <name type="scientific">Albimonas pacifica</name>
    <dbReference type="NCBI Taxonomy" id="1114924"/>
    <lineage>
        <taxon>Bacteria</taxon>
        <taxon>Pseudomonadati</taxon>
        <taxon>Pseudomonadota</taxon>
        <taxon>Alphaproteobacteria</taxon>
        <taxon>Rhodobacterales</taxon>
        <taxon>Paracoccaceae</taxon>
        <taxon>Albimonas</taxon>
    </lineage>
</organism>
<evidence type="ECO:0000256" key="12">
    <source>
        <dbReference type="RuleBase" id="RU004478"/>
    </source>
</evidence>
<dbReference type="Proteomes" id="UP000199377">
    <property type="component" value="Unassembled WGS sequence"/>
</dbReference>
<evidence type="ECO:0000256" key="8">
    <source>
        <dbReference type="ARBA" id="ARBA00072274"/>
    </source>
</evidence>
<keyword evidence="4 10" id="KW-0963">Cytoplasm</keyword>
<evidence type="ECO:0000313" key="14">
    <source>
        <dbReference type="EMBL" id="SFI08022.1"/>
    </source>
</evidence>
<comment type="subunit">
    <text evidence="3 10">Homodimer.</text>
</comment>
<feature type="region of interest" description="Disordered" evidence="13">
    <location>
        <begin position="1"/>
        <end position="69"/>
    </location>
</feature>
<evidence type="ECO:0000256" key="7">
    <source>
        <dbReference type="ARBA" id="ARBA00053401"/>
    </source>
</evidence>
<feature type="compositionally biased region" description="Basic and acidic residues" evidence="13">
    <location>
        <begin position="1"/>
        <end position="34"/>
    </location>
</feature>
<dbReference type="HAMAP" id="MF_01151">
    <property type="entry name" value="GrpE"/>
    <property type="match status" value="1"/>
</dbReference>
<evidence type="ECO:0000256" key="11">
    <source>
        <dbReference type="RuleBase" id="RU000639"/>
    </source>
</evidence>
<proteinExistence type="inferred from homology"/>
<accession>A0A1I3F9X7</accession>
<evidence type="ECO:0000256" key="3">
    <source>
        <dbReference type="ARBA" id="ARBA00011738"/>
    </source>
</evidence>
<evidence type="ECO:0000256" key="9">
    <source>
        <dbReference type="ARBA" id="ARBA00076414"/>
    </source>
</evidence>
<dbReference type="GO" id="GO:0000774">
    <property type="term" value="F:adenyl-nucleotide exchange factor activity"/>
    <property type="evidence" value="ECO:0007669"/>
    <property type="project" value="InterPro"/>
</dbReference>
<dbReference type="PANTHER" id="PTHR21237">
    <property type="entry name" value="GRPE PROTEIN"/>
    <property type="match status" value="1"/>
</dbReference>
<dbReference type="InterPro" id="IPR013805">
    <property type="entry name" value="GrpE_CC"/>
</dbReference>
<protein>
    <recommendedName>
        <fullName evidence="8 10">Protein GrpE</fullName>
    </recommendedName>
    <alternativeName>
        <fullName evidence="9 10">HSP-70 cofactor</fullName>
    </alternativeName>
</protein>
<evidence type="ECO:0000256" key="13">
    <source>
        <dbReference type="SAM" id="MobiDB-lite"/>
    </source>
</evidence>
<evidence type="ECO:0000256" key="10">
    <source>
        <dbReference type="HAMAP-Rule" id="MF_01151"/>
    </source>
</evidence>
<dbReference type="GO" id="GO:0051082">
    <property type="term" value="F:unfolded protein binding"/>
    <property type="evidence" value="ECO:0007669"/>
    <property type="project" value="TreeGrafter"/>
</dbReference>
<dbReference type="PANTHER" id="PTHR21237:SF23">
    <property type="entry name" value="GRPE PROTEIN HOMOLOG, MITOCHONDRIAL"/>
    <property type="match status" value="1"/>
</dbReference>
<name>A0A1I3F9X7_9RHOB</name>
<dbReference type="GO" id="GO:0005737">
    <property type="term" value="C:cytoplasm"/>
    <property type="evidence" value="ECO:0007669"/>
    <property type="project" value="UniProtKB-SubCell"/>
</dbReference>
<dbReference type="GO" id="GO:0051087">
    <property type="term" value="F:protein-folding chaperone binding"/>
    <property type="evidence" value="ECO:0007669"/>
    <property type="project" value="InterPro"/>
</dbReference>
<dbReference type="Pfam" id="PF01025">
    <property type="entry name" value="GrpE"/>
    <property type="match status" value="1"/>
</dbReference>
<evidence type="ECO:0000256" key="6">
    <source>
        <dbReference type="ARBA" id="ARBA00023186"/>
    </source>
</evidence>
<dbReference type="GO" id="GO:0042803">
    <property type="term" value="F:protein homodimerization activity"/>
    <property type="evidence" value="ECO:0007669"/>
    <property type="project" value="InterPro"/>
</dbReference>
<keyword evidence="15" id="KW-1185">Reference proteome</keyword>
<gene>
    <name evidence="10" type="primary">grpE</name>
    <name evidence="14" type="ORF">SAMN05216258_104149</name>
</gene>
<dbReference type="EMBL" id="FOQH01000004">
    <property type="protein sequence ID" value="SFI08022.1"/>
    <property type="molecule type" value="Genomic_DNA"/>
</dbReference>
<dbReference type="InterPro" id="IPR009012">
    <property type="entry name" value="GrpE_head"/>
</dbReference>
<dbReference type="SUPFAM" id="SSF51064">
    <property type="entry name" value="Head domain of nucleotide exchange factor GrpE"/>
    <property type="match status" value="1"/>
</dbReference>
<comment type="function">
    <text evidence="7 10 11">Participates actively in the response to hyperosmotic and heat shock by preventing the aggregation of stress-denatured proteins, in association with DnaK and GrpE. It is the nucleotide exchange factor for DnaK and may function as a thermosensor. Unfolded proteins bind initially to DnaJ; upon interaction with the DnaJ-bound protein, DnaK hydrolyzes its bound ATP, resulting in the formation of a stable complex. GrpE releases ADP from DnaK; ATP binding to DnaK triggers the release of the substrate protein, thus completing the reaction cycle. Several rounds of ATP-dependent interactions between DnaJ, DnaK and GrpE are required for fully efficient folding.</text>
</comment>
<reference evidence="14 15" key="1">
    <citation type="submission" date="2016-10" db="EMBL/GenBank/DDBJ databases">
        <authorList>
            <person name="de Groot N.N."/>
        </authorList>
    </citation>
    <scope>NUCLEOTIDE SEQUENCE [LARGE SCALE GENOMIC DNA]</scope>
    <source>
        <strain evidence="14 15">CGMCC 1.11030</strain>
    </source>
</reference>
<dbReference type="Gene3D" id="3.90.20.20">
    <property type="match status" value="1"/>
</dbReference>
<evidence type="ECO:0000256" key="4">
    <source>
        <dbReference type="ARBA" id="ARBA00022490"/>
    </source>
</evidence>
<keyword evidence="5 10" id="KW-0346">Stress response</keyword>
<dbReference type="PRINTS" id="PR00773">
    <property type="entry name" value="GRPEPROTEIN"/>
</dbReference>
<dbReference type="FunFam" id="2.30.22.10:FF:000001">
    <property type="entry name" value="Protein GrpE"/>
    <property type="match status" value="1"/>
</dbReference>